<dbReference type="Pfam" id="PF00196">
    <property type="entry name" value="GerE"/>
    <property type="match status" value="1"/>
</dbReference>
<dbReference type="InterPro" id="IPR036388">
    <property type="entry name" value="WH-like_DNA-bd_sf"/>
</dbReference>
<proteinExistence type="predicted"/>
<sequence length="966" mass="103872">MQAKALVEAVVGGDVPPRNEQVVGSIPTGGSTRTPRSEASDSGGCFVRTCLLETSRAAEDSRHTISDMGSTNHLIGRSPQVDRLVGVLTGDGQAMVVEGDAGVGKTALLQELGRRARAEGWRVAQCECVEAERAFPYAALDRMLRPLERYLHALADHQRRAVDTVLGRAVGDAPAVMALGTAILDLLVVASADSPWLLIVDDAQWLDSASGVVLTFVARRLSDAPASVVLGLRTGEPTDLEVAGIEHLHLPPLDPRSAAELLDARHPDLAPSLRAEVLRWAVGNPLALIEMPASLAAGSPAASRPELPLPRRLEQVYVHRLDRLPQEERFALLLLALDGVAEDEGDHDLADRLDAARAAGLVDRQTPDGRASFRHPLVRSAVVGSASAELVQAAHLRLAEVRAGDPLRRAHHLASATITPDETIAHAVQLGAQHATRRGGAAVAVPLFVRAAALSEDPRQRERRLAEAAFVASHAGLLDDAATLIGRLDRLNGDLASPATVMTDAYVRLHRDGAVIPTHRLVLDTLQRQGHDMDDETLERLVELLLGLSMNSADLVLWKQTERLVDEFAGRLGPVTLLVRDVQGDLLRHADGARDRVAKAFTLPGHGPRDVTLLTICARSVDSLGEHRSFVERMLAREVEAGARADAMTLLHLTLLYQTDSGHWDDAAVTFARGLELSTSLGFEMYTHLYRAFYARVLAQRGDVAGARELSLSVDAWARARGLGVVLEHVAGAALAGSLAIGDYDAAWTHALEITSPGSFRRYVHESFRCVFDFVEAGMASGHVDEARRHAHAAVDHHVGAVSPRMDMLCTAALAVTEPTAEADRLFAIATGHSAGPSFPFDLARISLAHGRWLRRHGDLRGARTTLSRAVELFESLGSPPWADRAARELSLAGVSGDEAVDRPARLTAQELQIAELAASGLSNKQIGAQLYLSPRTVSTHLYRIFPKLGVSSRASLRDALAARRL</sequence>
<evidence type="ECO:0000256" key="2">
    <source>
        <dbReference type="ARBA" id="ARBA00022840"/>
    </source>
</evidence>
<dbReference type="InterPro" id="IPR041664">
    <property type="entry name" value="AAA_16"/>
</dbReference>
<feature type="domain" description="HTH luxR-type" evidence="4">
    <location>
        <begin position="900"/>
        <end position="965"/>
    </location>
</feature>
<dbReference type="PRINTS" id="PR00038">
    <property type="entry name" value="HTHLUXR"/>
</dbReference>
<evidence type="ECO:0000259" key="4">
    <source>
        <dbReference type="PROSITE" id="PS50043"/>
    </source>
</evidence>
<dbReference type="Gene3D" id="1.10.10.10">
    <property type="entry name" value="Winged helix-like DNA-binding domain superfamily/Winged helix DNA-binding domain"/>
    <property type="match status" value="1"/>
</dbReference>
<reference evidence="5 6" key="1">
    <citation type="submission" date="2019-03" db="EMBL/GenBank/DDBJ databases">
        <title>Genomic Encyclopedia of Type Strains, Phase III (KMG-III): the genomes of soil and plant-associated and newly described type strains.</title>
        <authorList>
            <person name="Whitman W."/>
        </authorList>
    </citation>
    <scope>NUCLEOTIDE SEQUENCE [LARGE SCALE GENOMIC DNA]</scope>
    <source>
        <strain evidence="5 6">VKMAc-2574</strain>
    </source>
</reference>
<gene>
    <name evidence="5" type="ORF">EV137_1802</name>
</gene>
<dbReference type="SUPFAM" id="SSF46894">
    <property type="entry name" value="C-terminal effector domain of the bipartite response regulators"/>
    <property type="match status" value="1"/>
</dbReference>
<dbReference type="PROSITE" id="PS00622">
    <property type="entry name" value="HTH_LUXR_1"/>
    <property type="match status" value="1"/>
</dbReference>
<dbReference type="Pfam" id="PF13191">
    <property type="entry name" value="AAA_16"/>
    <property type="match status" value="1"/>
</dbReference>
<dbReference type="PROSITE" id="PS50043">
    <property type="entry name" value="HTH_LUXR_2"/>
    <property type="match status" value="1"/>
</dbReference>
<dbReference type="Proteomes" id="UP000295060">
    <property type="component" value="Unassembled WGS sequence"/>
</dbReference>
<dbReference type="EMBL" id="SODU01000001">
    <property type="protein sequence ID" value="TDW94491.1"/>
    <property type="molecule type" value="Genomic_DNA"/>
</dbReference>
<evidence type="ECO:0000313" key="5">
    <source>
        <dbReference type="EMBL" id="TDW94491.1"/>
    </source>
</evidence>
<name>A0ABY2FMX3_9ACTN</name>
<keyword evidence="1" id="KW-0547">Nucleotide-binding</keyword>
<dbReference type="SUPFAM" id="SSF52540">
    <property type="entry name" value="P-loop containing nucleoside triphosphate hydrolases"/>
    <property type="match status" value="1"/>
</dbReference>
<keyword evidence="2" id="KW-0067">ATP-binding</keyword>
<dbReference type="PANTHER" id="PTHR16305:SF35">
    <property type="entry name" value="TRANSCRIPTIONAL ACTIVATOR DOMAIN"/>
    <property type="match status" value="1"/>
</dbReference>
<comment type="caution">
    <text evidence="5">The sequence shown here is derived from an EMBL/GenBank/DDBJ whole genome shotgun (WGS) entry which is preliminary data.</text>
</comment>
<keyword evidence="6" id="KW-1185">Reference proteome</keyword>
<protein>
    <submittedName>
        <fullName evidence="5">Regulatory LuxR family protein</fullName>
    </submittedName>
</protein>
<evidence type="ECO:0000256" key="3">
    <source>
        <dbReference type="SAM" id="MobiDB-lite"/>
    </source>
</evidence>
<dbReference type="InterPro" id="IPR027417">
    <property type="entry name" value="P-loop_NTPase"/>
</dbReference>
<dbReference type="InterPro" id="IPR016032">
    <property type="entry name" value="Sig_transdc_resp-reg_C-effctor"/>
</dbReference>
<dbReference type="InterPro" id="IPR000792">
    <property type="entry name" value="Tscrpt_reg_LuxR_C"/>
</dbReference>
<dbReference type="Gene3D" id="3.40.50.300">
    <property type="entry name" value="P-loop containing nucleotide triphosphate hydrolases"/>
    <property type="match status" value="1"/>
</dbReference>
<dbReference type="CDD" id="cd06170">
    <property type="entry name" value="LuxR_C_like"/>
    <property type="match status" value="1"/>
</dbReference>
<feature type="region of interest" description="Disordered" evidence="3">
    <location>
        <begin position="18"/>
        <end position="43"/>
    </location>
</feature>
<organism evidence="5 6">
    <name type="scientific">Kribbella pratensis</name>
    <dbReference type="NCBI Taxonomy" id="2512112"/>
    <lineage>
        <taxon>Bacteria</taxon>
        <taxon>Bacillati</taxon>
        <taxon>Actinomycetota</taxon>
        <taxon>Actinomycetes</taxon>
        <taxon>Propionibacteriales</taxon>
        <taxon>Kribbellaceae</taxon>
        <taxon>Kribbella</taxon>
    </lineage>
</organism>
<accession>A0ABY2FMX3</accession>
<evidence type="ECO:0000256" key="1">
    <source>
        <dbReference type="ARBA" id="ARBA00022741"/>
    </source>
</evidence>
<dbReference type="SMART" id="SM00421">
    <property type="entry name" value="HTH_LUXR"/>
    <property type="match status" value="1"/>
</dbReference>
<dbReference type="PANTHER" id="PTHR16305">
    <property type="entry name" value="TESTICULAR SOLUBLE ADENYLYL CYCLASE"/>
    <property type="match status" value="1"/>
</dbReference>
<evidence type="ECO:0000313" key="6">
    <source>
        <dbReference type="Proteomes" id="UP000295060"/>
    </source>
</evidence>